<evidence type="ECO:0000259" key="2">
    <source>
        <dbReference type="PROSITE" id="PS50157"/>
    </source>
</evidence>
<dbReference type="EMBL" id="DF143485">
    <property type="protein sequence ID" value="GAA53393.1"/>
    <property type="molecule type" value="Genomic_DNA"/>
</dbReference>
<dbReference type="Proteomes" id="UP000008909">
    <property type="component" value="Unassembled WGS sequence"/>
</dbReference>
<keyword evidence="1" id="KW-0479">Metal-binding</keyword>
<keyword evidence="1" id="KW-0862">Zinc</keyword>
<keyword evidence="1" id="KW-0863">Zinc-finger</keyword>
<evidence type="ECO:0000313" key="4">
    <source>
        <dbReference type="Proteomes" id="UP000008909"/>
    </source>
</evidence>
<organism evidence="3 4">
    <name type="scientific">Clonorchis sinensis</name>
    <name type="common">Chinese liver fluke</name>
    <dbReference type="NCBI Taxonomy" id="79923"/>
    <lineage>
        <taxon>Eukaryota</taxon>
        <taxon>Metazoa</taxon>
        <taxon>Spiralia</taxon>
        <taxon>Lophotrochozoa</taxon>
        <taxon>Platyhelminthes</taxon>
        <taxon>Trematoda</taxon>
        <taxon>Digenea</taxon>
        <taxon>Opisthorchiida</taxon>
        <taxon>Opisthorchiata</taxon>
        <taxon>Opisthorchiidae</taxon>
        <taxon>Clonorchis</taxon>
    </lineage>
</organism>
<evidence type="ECO:0000256" key="1">
    <source>
        <dbReference type="PROSITE-ProRule" id="PRU00042"/>
    </source>
</evidence>
<name>G7YKB1_CLOSI</name>
<reference key="2">
    <citation type="submission" date="2011-10" db="EMBL/GenBank/DDBJ databases">
        <title>The genome and transcriptome sequence of Clonorchis sinensis provide insights into the carcinogenic liver fluke.</title>
        <authorList>
            <person name="Wang X."/>
            <person name="Huang Y."/>
            <person name="Chen W."/>
            <person name="Liu H."/>
            <person name="Guo L."/>
            <person name="Chen Y."/>
            <person name="Luo F."/>
            <person name="Zhou W."/>
            <person name="Sun J."/>
            <person name="Mao Q."/>
            <person name="Liang P."/>
            <person name="Zhou C."/>
            <person name="Tian Y."/>
            <person name="Men J."/>
            <person name="Lv X."/>
            <person name="Huang L."/>
            <person name="Zhou J."/>
            <person name="Hu Y."/>
            <person name="Li R."/>
            <person name="Zhang F."/>
            <person name="Lei H."/>
            <person name="Li X."/>
            <person name="Hu X."/>
            <person name="Liang C."/>
            <person name="Xu J."/>
            <person name="Wu Z."/>
            <person name="Yu X."/>
        </authorList>
    </citation>
    <scope>NUCLEOTIDE SEQUENCE</scope>
    <source>
        <strain>Henan</strain>
    </source>
</reference>
<dbReference type="InterPro" id="IPR013087">
    <property type="entry name" value="Znf_C2H2_type"/>
</dbReference>
<feature type="domain" description="C2H2-type" evidence="2">
    <location>
        <begin position="125"/>
        <end position="154"/>
    </location>
</feature>
<dbReference type="AlphaFoldDB" id="G7YKB1"/>
<sequence length="403" mass="46447">MCLRFRLARHYRMGETLVSNARNELSQKVHHFQTDPSCEQPKKVNENKVSEFKQTNQLFRLIVSSYGEQMYTVPPSKLCKRFPHSPLYIVSFSGQLHKTLIDNGRVVKRNCLYRKRKRKKCKHHFLCKIDFCNQCFGDGSHLIKHTNVVNGQRKTAHDEGGMTKRAYFRMVNVCVLFRSSVGWKRKLNGTLSSDVHQADGRASLFTKMAFVMIVRQRLKSTGAIAHLYFAPVRISKSLAIAPLVFTFAVITSHMSRMKAGSPICPIPHYERFKHSATAPLSKAKIVNAVVEPKTAPGDSTDELTRFPRYVMLVCTADFSDVQMQLVFYCGRILDLANCFLFSVSLNNDYYPKMNIKLWGVRIRQGNEFYYGDTRTKYTMTEVNPRRFSIERNQLDLNILVWTA</sequence>
<gene>
    <name evidence="3" type="ORF">CLF_110139</name>
</gene>
<proteinExistence type="predicted"/>
<reference evidence="3" key="1">
    <citation type="journal article" date="2011" name="Genome Biol.">
        <title>The draft genome of the carcinogenic human liver fluke Clonorchis sinensis.</title>
        <authorList>
            <person name="Wang X."/>
            <person name="Chen W."/>
            <person name="Huang Y."/>
            <person name="Sun J."/>
            <person name="Men J."/>
            <person name="Liu H."/>
            <person name="Luo F."/>
            <person name="Guo L."/>
            <person name="Lv X."/>
            <person name="Deng C."/>
            <person name="Zhou C."/>
            <person name="Fan Y."/>
            <person name="Li X."/>
            <person name="Huang L."/>
            <person name="Hu Y."/>
            <person name="Liang C."/>
            <person name="Hu X."/>
            <person name="Xu J."/>
            <person name="Yu X."/>
        </authorList>
    </citation>
    <scope>NUCLEOTIDE SEQUENCE [LARGE SCALE GENOMIC DNA]</scope>
    <source>
        <strain evidence="3">Henan</strain>
    </source>
</reference>
<evidence type="ECO:0000313" key="3">
    <source>
        <dbReference type="EMBL" id="GAA53393.1"/>
    </source>
</evidence>
<protein>
    <recommendedName>
        <fullName evidence="2">C2H2-type domain-containing protein</fullName>
    </recommendedName>
</protein>
<accession>G7YKB1</accession>
<keyword evidence="4" id="KW-1185">Reference proteome</keyword>
<dbReference type="GO" id="GO:0008270">
    <property type="term" value="F:zinc ion binding"/>
    <property type="evidence" value="ECO:0007669"/>
    <property type="project" value="UniProtKB-KW"/>
</dbReference>
<dbReference type="PROSITE" id="PS50157">
    <property type="entry name" value="ZINC_FINGER_C2H2_2"/>
    <property type="match status" value="1"/>
</dbReference>